<feature type="domain" description="NADH:quinone oxidoreductase/Mrp antiporter transmembrane" evidence="18">
    <location>
        <begin position="106"/>
        <end position="388"/>
    </location>
</feature>
<feature type="transmembrane region" description="Helical" evidence="17">
    <location>
        <begin position="371"/>
        <end position="397"/>
    </location>
</feature>
<evidence type="ECO:0000256" key="17">
    <source>
        <dbReference type="RuleBase" id="RU003297"/>
    </source>
</evidence>
<protein>
    <recommendedName>
        <fullName evidence="5 17">NADH-ubiquinone oxidoreductase chain 4</fullName>
        <ecNumber evidence="4 17">7.1.1.2</ecNumber>
    </recommendedName>
</protein>
<keyword evidence="6 17" id="KW-0813">Transport</keyword>
<dbReference type="GO" id="GO:0008137">
    <property type="term" value="F:NADH dehydrogenase (ubiquinone) activity"/>
    <property type="evidence" value="ECO:0007669"/>
    <property type="project" value="UniProtKB-UniRule"/>
</dbReference>
<keyword evidence="13 17" id="KW-0830">Ubiquinone</keyword>
<dbReference type="GO" id="GO:0003954">
    <property type="term" value="F:NADH dehydrogenase activity"/>
    <property type="evidence" value="ECO:0007669"/>
    <property type="project" value="TreeGrafter"/>
</dbReference>
<feature type="transmembrane region" description="Helical" evidence="17">
    <location>
        <begin position="295"/>
        <end position="320"/>
    </location>
</feature>
<name>A0AA50NRK8_9ORTH</name>
<accession>A0AA50NRK8</accession>
<evidence type="ECO:0000256" key="2">
    <source>
        <dbReference type="ARBA" id="ARBA00004225"/>
    </source>
</evidence>
<dbReference type="GO" id="GO:0048039">
    <property type="term" value="F:ubiquinone binding"/>
    <property type="evidence" value="ECO:0007669"/>
    <property type="project" value="TreeGrafter"/>
</dbReference>
<evidence type="ECO:0000256" key="15">
    <source>
        <dbReference type="ARBA" id="ARBA00023136"/>
    </source>
</evidence>
<proteinExistence type="inferred from homology"/>
<geneLocation type="mitochondrion" evidence="20"/>
<keyword evidence="9" id="KW-1278">Translocase</keyword>
<dbReference type="GO" id="GO:0031966">
    <property type="term" value="C:mitochondrial membrane"/>
    <property type="evidence" value="ECO:0007669"/>
    <property type="project" value="UniProtKB-SubCell"/>
</dbReference>
<feature type="domain" description="NADH:ubiquinone oxidoreductase chain 4 N-terminal" evidence="19">
    <location>
        <begin position="1"/>
        <end position="101"/>
    </location>
</feature>
<dbReference type="Pfam" id="PF01059">
    <property type="entry name" value="Oxidored_q5_N"/>
    <property type="match status" value="1"/>
</dbReference>
<comment type="function">
    <text evidence="17">Core subunit of the mitochondrial membrane respiratory chain NADH dehydrogenase (Complex I) which catalyzes electron transfer from NADH through the respiratory chain, using ubiquinone as an electron acceptor. Essential for the catalytic activity and assembly of complex I.</text>
</comment>
<feature type="transmembrane region" description="Helical" evidence="17">
    <location>
        <begin position="270"/>
        <end position="289"/>
    </location>
</feature>
<organism evidence="20">
    <name type="scientific">Scelimena sp. 1 XDL-2023a</name>
    <dbReference type="NCBI Taxonomy" id="3071528"/>
    <lineage>
        <taxon>Eukaryota</taxon>
        <taxon>Metazoa</taxon>
        <taxon>Ecdysozoa</taxon>
        <taxon>Arthropoda</taxon>
        <taxon>Hexapoda</taxon>
        <taxon>Insecta</taxon>
        <taxon>Pterygota</taxon>
        <taxon>Neoptera</taxon>
        <taxon>Polyneoptera</taxon>
        <taxon>Orthoptera</taxon>
        <taxon>Caelifera</taxon>
        <taxon>Acrididea</taxon>
        <taxon>Tetrigoidea</taxon>
        <taxon>Tetrigidae</taxon>
        <taxon>Scelimeninae</taxon>
        <taxon>Scelimena</taxon>
    </lineage>
</organism>
<evidence type="ECO:0000256" key="7">
    <source>
        <dbReference type="ARBA" id="ARBA00022660"/>
    </source>
</evidence>
<sequence>MLMLIFSMLFMIPMVLINAWWVCQLWLFVFCFIFITLGDFSFSYISFGFGLGLDYISWFMIMLSFWICALMIMASLSISFTYNFPGLFIFVVLVLMMSLYLSFCSVSLLGFYLFFEASLLPTLILILGWGYQPERVGAGMYLIFYTFLASLPLLSAILWLEVSSCSLSYVLLKDQFNSLYMYLAMIMAFLVSLPMYFFHLWLPSAHVEAPVSGSMILAGVLLKLGGYGIIRLLKCIYFLSLGLNYLIVTLSLLGSLLVSLICLRQVDLKMLIAYSSVAHMGLVIAGLFTMNTWGVVSSILLMVGHGLSSSGLFCLSGIVYERLGSRLFLLNSGLISFMPSMCLWWFLLTISNISAPPSMSLLGEIGLLNSIMSYCHYFIFLLFMLSFLSCAYSLYLYSSTQHGLFSSSSYSVSSGYFLEFHLLFLHWFPLNFMFMSCDYYC</sequence>
<feature type="transmembrane region" description="Helical" evidence="17">
    <location>
        <begin position="86"/>
        <end position="103"/>
    </location>
</feature>
<evidence type="ECO:0000259" key="19">
    <source>
        <dbReference type="Pfam" id="PF01059"/>
    </source>
</evidence>
<keyword evidence="10 17" id="KW-0249">Electron transport</keyword>
<evidence type="ECO:0000256" key="11">
    <source>
        <dbReference type="ARBA" id="ARBA00022989"/>
    </source>
</evidence>
<comment type="subcellular location">
    <subcellularLocation>
        <location evidence="2 17">Mitochondrion membrane</location>
        <topology evidence="2 17">Multi-pass membrane protein</topology>
    </subcellularLocation>
</comment>
<keyword evidence="12 17" id="KW-0520">NAD</keyword>
<reference evidence="20" key="1">
    <citation type="submission" date="2023-07" db="EMBL/GenBank/DDBJ databases">
        <authorList>
            <person name="Qin Y."/>
            <person name="Li X."/>
            <person name="Chen Y."/>
            <person name="Deng W."/>
        </authorList>
    </citation>
    <scope>NUCLEOTIDE SEQUENCE</scope>
</reference>
<dbReference type="GO" id="GO:0042773">
    <property type="term" value="P:ATP synthesis coupled electron transport"/>
    <property type="evidence" value="ECO:0007669"/>
    <property type="project" value="InterPro"/>
</dbReference>
<evidence type="ECO:0000313" key="20">
    <source>
        <dbReference type="EMBL" id="WME17542.1"/>
    </source>
</evidence>
<feature type="transmembrane region" description="Helical" evidence="17">
    <location>
        <begin position="141"/>
        <end position="160"/>
    </location>
</feature>
<dbReference type="EMBL" id="OR333957">
    <property type="protein sequence ID" value="WME17542.1"/>
    <property type="molecule type" value="Genomic_DNA"/>
</dbReference>
<feature type="transmembrane region" description="Helical" evidence="17">
    <location>
        <begin position="55"/>
        <end position="74"/>
    </location>
</feature>
<comment type="catalytic activity">
    <reaction evidence="16 17">
        <text>a ubiquinone + NADH + 5 H(+)(in) = a ubiquinol + NAD(+) + 4 H(+)(out)</text>
        <dbReference type="Rhea" id="RHEA:29091"/>
        <dbReference type="Rhea" id="RHEA-COMP:9565"/>
        <dbReference type="Rhea" id="RHEA-COMP:9566"/>
        <dbReference type="ChEBI" id="CHEBI:15378"/>
        <dbReference type="ChEBI" id="CHEBI:16389"/>
        <dbReference type="ChEBI" id="CHEBI:17976"/>
        <dbReference type="ChEBI" id="CHEBI:57540"/>
        <dbReference type="ChEBI" id="CHEBI:57945"/>
        <dbReference type="EC" id="7.1.1.2"/>
    </reaction>
</comment>
<feature type="transmembrane region" description="Helical" evidence="17">
    <location>
        <begin position="409"/>
        <end position="428"/>
    </location>
</feature>
<gene>
    <name evidence="20" type="primary">ND4</name>
</gene>
<feature type="transmembrane region" description="Helical" evidence="17">
    <location>
        <begin position="180"/>
        <end position="202"/>
    </location>
</feature>
<evidence type="ECO:0000256" key="8">
    <source>
        <dbReference type="ARBA" id="ARBA00022692"/>
    </source>
</evidence>
<dbReference type="InterPro" id="IPR001750">
    <property type="entry name" value="ND/Mrp_TM"/>
</dbReference>
<dbReference type="PANTHER" id="PTHR43507:SF20">
    <property type="entry name" value="NADH-UBIQUINONE OXIDOREDUCTASE CHAIN 4"/>
    <property type="match status" value="1"/>
</dbReference>
<keyword evidence="8 17" id="KW-0812">Transmembrane</keyword>
<evidence type="ECO:0000256" key="1">
    <source>
        <dbReference type="ARBA" id="ARBA00003257"/>
    </source>
</evidence>
<dbReference type="PANTHER" id="PTHR43507">
    <property type="entry name" value="NADH-UBIQUINONE OXIDOREDUCTASE CHAIN 4"/>
    <property type="match status" value="1"/>
</dbReference>
<evidence type="ECO:0000256" key="10">
    <source>
        <dbReference type="ARBA" id="ARBA00022982"/>
    </source>
</evidence>
<evidence type="ECO:0000256" key="16">
    <source>
        <dbReference type="ARBA" id="ARBA00049551"/>
    </source>
</evidence>
<dbReference type="InterPro" id="IPR003918">
    <property type="entry name" value="NADH_UbQ_OxRdtase"/>
</dbReference>
<dbReference type="GO" id="GO:0015990">
    <property type="term" value="P:electron transport coupled proton transport"/>
    <property type="evidence" value="ECO:0007669"/>
    <property type="project" value="TreeGrafter"/>
</dbReference>
<evidence type="ECO:0000256" key="14">
    <source>
        <dbReference type="ARBA" id="ARBA00023128"/>
    </source>
</evidence>
<evidence type="ECO:0000256" key="12">
    <source>
        <dbReference type="ARBA" id="ARBA00023027"/>
    </source>
</evidence>
<dbReference type="InterPro" id="IPR000260">
    <property type="entry name" value="NADH4_N"/>
</dbReference>
<evidence type="ECO:0000259" key="18">
    <source>
        <dbReference type="Pfam" id="PF00361"/>
    </source>
</evidence>
<dbReference type="AlphaFoldDB" id="A0AA50NRK8"/>
<dbReference type="PRINTS" id="PR01437">
    <property type="entry name" value="NUOXDRDTASE4"/>
</dbReference>
<evidence type="ECO:0000256" key="6">
    <source>
        <dbReference type="ARBA" id="ARBA00022448"/>
    </source>
</evidence>
<feature type="transmembrane region" description="Helical" evidence="17">
    <location>
        <begin position="209"/>
        <end position="230"/>
    </location>
</feature>
<dbReference type="Pfam" id="PF00361">
    <property type="entry name" value="Proton_antipo_M"/>
    <property type="match status" value="1"/>
</dbReference>
<comment type="function">
    <text evidence="1">Core subunit of the mitochondrial membrane respiratory chain NADH dehydrogenase (Complex I) that is believed to belong to the minimal assembly required for catalysis. Complex I functions in the transfer of electrons from NADH to the respiratory chain. The immediate electron acceptor for the enzyme is believed to be ubiquinone.</text>
</comment>
<keyword evidence="7 17" id="KW-0679">Respiratory chain</keyword>
<feature type="transmembrane region" description="Helical" evidence="17">
    <location>
        <begin position="109"/>
        <end position="129"/>
    </location>
</feature>
<keyword evidence="11 17" id="KW-1133">Transmembrane helix</keyword>
<dbReference type="EC" id="7.1.1.2" evidence="4 17"/>
<feature type="transmembrane region" description="Helical" evidence="17">
    <location>
        <begin position="327"/>
        <end position="351"/>
    </location>
</feature>
<keyword evidence="15 17" id="KW-0472">Membrane</keyword>
<comment type="similarity">
    <text evidence="3 17">Belongs to the complex I subunit 4 family.</text>
</comment>
<evidence type="ECO:0000256" key="3">
    <source>
        <dbReference type="ARBA" id="ARBA00009025"/>
    </source>
</evidence>
<feature type="transmembrane region" description="Helical" evidence="17">
    <location>
        <begin position="236"/>
        <end position="263"/>
    </location>
</feature>
<evidence type="ECO:0000256" key="5">
    <source>
        <dbReference type="ARBA" id="ARBA00021006"/>
    </source>
</evidence>
<evidence type="ECO:0000256" key="13">
    <source>
        <dbReference type="ARBA" id="ARBA00023075"/>
    </source>
</evidence>
<evidence type="ECO:0000256" key="9">
    <source>
        <dbReference type="ARBA" id="ARBA00022967"/>
    </source>
</evidence>
<keyword evidence="14 17" id="KW-0496">Mitochondrion</keyword>
<evidence type="ECO:0000256" key="4">
    <source>
        <dbReference type="ARBA" id="ARBA00012944"/>
    </source>
</evidence>